<dbReference type="Proteomes" id="UP000694523">
    <property type="component" value="Unplaced"/>
</dbReference>
<proteinExistence type="predicted"/>
<keyword evidence="2" id="KW-1185">Reference proteome</keyword>
<accession>A0A8C6SQG3</accession>
<evidence type="ECO:0000313" key="1">
    <source>
        <dbReference type="Ensembl" id="ENSNMLP00000010131.1"/>
    </source>
</evidence>
<name>A0A8C6SQG3_9GOBI</name>
<dbReference type="AlphaFoldDB" id="A0A8C6SQG3"/>
<organism evidence="1 2">
    <name type="scientific">Neogobius melanostomus</name>
    <name type="common">round goby</name>
    <dbReference type="NCBI Taxonomy" id="47308"/>
    <lineage>
        <taxon>Eukaryota</taxon>
        <taxon>Metazoa</taxon>
        <taxon>Chordata</taxon>
        <taxon>Craniata</taxon>
        <taxon>Vertebrata</taxon>
        <taxon>Euteleostomi</taxon>
        <taxon>Actinopterygii</taxon>
        <taxon>Neopterygii</taxon>
        <taxon>Teleostei</taxon>
        <taxon>Neoteleostei</taxon>
        <taxon>Acanthomorphata</taxon>
        <taxon>Gobiaria</taxon>
        <taxon>Gobiiformes</taxon>
        <taxon>Gobioidei</taxon>
        <taxon>Gobiidae</taxon>
        <taxon>Benthophilinae</taxon>
        <taxon>Neogobiini</taxon>
        <taxon>Neogobius</taxon>
    </lineage>
</organism>
<protein>
    <submittedName>
        <fullName evidence="1">Uncharacterized protein</fullName>
    </submittedName>
</protein>
<reference evidence="1" key="2">
    <citation type="submission" date="2025-09" db="UniProtKB">
        <authorList>
            <consortium name="Ensembl"/>
        </authorList>
    </citation>
    <scope>IDENTIFICATION</scope>
</reference>
<dbReference type="Ensembl" id="ENSNMLT00000011461.1">
    <property type="protein sequence ID" value="ENSNMLP00000010131.1"/>
    <property type="gene ID" value="ENSNMLG00000007000.1"/>
</dbReference>
<reference evidence="1" key="1">
    <citation type="submission" date="2025-08" db="UniProtKB">
        <authorList>
            <consortium name="Ensembl"/>
        </authorList>
    </citation>
    <scope>IDENTIFICATION</scope>
</reference>
<evidence type="ECO:0000313" key="2">
    <source>
        <dbReference type="Proteomes" id="UP000694523"/>
    </source>
</evidence>
<sequence>SSVPVYGVQNNLTGTGPLLSPTATSGPIVYGVQKNVSSSGLSATTGQEQFPRKLAMTFLKHNRLSHRLLILIFVFISKVRPGSPIRDESITKDYKFVFVEKENAPVKKETEGLIMAKDTGKTFMSSAPSSLTGIYLQITMLFSNSTAQLQTYFTEEQNKTIALKGRVGRSSADTCFNKITWQYCEK</sequence>